<name>I0WH15_9FLAO</name>
<keyword evidence="1 3" id="KW-0436">Ligase</keyword>
<evidence type="ECO:0000313" key="3">
    <source>
        <dbReference type="EMBL" id="EID75681.1"/>
    </source>
</evidence>
<gene>
    <name evidence="3" type="ORF">W5A_05683</name>
</gene>
<comment type="caution">
    <text evidence="3">The sequence shown here is derived from an EMBL/GenBank/DDBJ whole genome shotgun (WGS) entry which is preliminary data.</text>
</comment>
<evidence type="ECO:0000256" key="1">
    <source>
        <dbReference type="ARBA" id="ARBA00022598"/>
    </source>
</evidence>
<dbReference type="RefSeq" id="WP_008238311.1">
    <property type="nucleotide sequence ID" value="NZ_AJJU01000004.1"/>
</dbReference>
<dbReference type="PANTHER" id="PTHR12835">
    <property type="entry name" value="BIOTIN PROTEIN LIGASE"/>
    <property type="match status" value="1"/>
</dbReference>
<dbReference type="InterPro" id="IPR004143">
    <property type="entry name" value="BPL_LPL_catalytic"/>
</dbReference>
<proteinExistence type="predicted"/>
<dbReference type="STRING" id="946077.W5A_05683"/>
<dbReference type="PATRIC" id="fig|946077.3.peg.1155"/>
<accession>I0WH15</accession>
<evidence type="ECO:0000313" key="4">
    <source>
        <dbReference type="Proteomes" id="UP000005938"/>
    </source>
</evidence>
<dbReference type="SUPFAM" id="SSF55681">
    <property type="entry name" value="Class II aaRS and biotin synthetases"/>
    <property type="match status" value="1"/>
</dbReference>
<dbReference type="PROSITE" id="PS51733">
    <property type="entry name" value="BPL_LPL_CATALYTIC"/>
    <property type="match status" value="1"/>
</dbReference>
<dbReference type="GO" id="GO:0004077">
    <property type="term" value="F:biotin--[biotin carboxyl-carrier protein] ligase activity"/>
    <property type="evidence" value="ECO:0007669"/>
    <property type="project" value="InterPro"/>
</dbReference>
<protein>
    <submittedName>
        <fullName evidence="3">Biotin--acetyl-CoA-carboxylase ligase</fullName>
    </submittedName>
</protein>
<dbReference type="InterPro" id="IPR004408">
    <property type="entry name" value="Biotin_CoA_COase_ligase"/>
</dbReference>
<dbReference type="eggNOG" id="COG0340">
    <property type="taxonomic scope" value="Bacteria"/>
</dbReference>
<reference evidence="3 4" key="1">
    <citation type="journal article" date="2012" name="J. Bacteriol.">
        <title>Genome Sequence of the Halotolerant Bacterium Imtechella halotolerans K1T.</title>
        <authorList>
            <person name="Kumar S."/>
            <person name="Vikram S."/>
            <person name="Subramanian S."/>
            <person name="Raghava G.P."/>
            <person name="Pinnaka A.K."/>
        </authorList>
    </citation>
    <scope>NUCLEOTIDE SEQUENCE [LARGE SCALE GENOMIC DNA]</scope>
    <source>
        <strain evidence="3 4">K1</strain>
    </source>
</reference>
<organism evidence="3 4">
    <name type="scientific">Imtechella halotolerans K1</name>
    <dbReference type="NCBI Taxonomy" id="946077"/>
    <lineage>
        <taxon>Bacteria</taxon>
        <taxon>Pseudomonadati</taxon>
        <taxon>Bacteroidota</taxon>
        <taxon>Flavobacteriia</taxon>
        <taxon>Flavobacteriales</taxon>
        <taxon>Flavobacteriaceae</taxon>
        <taxon>Imtechella</taxon>
    </lineage>
</organism>
<dbReference type="OrthoDB" id="9807064at2"/>
<dbReference type="NCBIfam" id="TIGR00121">
    <property type="entry name" value="birA_ligase"/>
    <property type="match status" value="1"/>
</dbReference>
<dbReference type="Proteomes" id="UP000005938">
    <property type="component" value="Unassembled WGS sequence"/>
</dbReference>
<sequence length="243" mass="27694">MHIVKLNAIDSTNTYLRQFAMQYPLQDYTVIYTDEQLSGRGQMGTIWISQPGKNLTFSVLKHFKGFPLEQLFFVNMKVSLAVFKTLRQLNIPDVHIKWPNDILSANAKIGGVLIENSVKNATTFESIIGIGLNVNQIEFNGLQSVSSLQRITGKTFDLDELLHHLVSALISELDDYSQWDLEVLQQEYEAQLFRINKPSTFKKQDGSLIMGFIRGVSETGKLIVELEDAIFQEFDLKEVKLLY</sequence>
<dbReference type="GO" id="GO:0005737">
    <property type="term" value="C:cytoplasm"/>
    <property type="evidence" value="ECO:0007669"/>
    <property type="project" value="TreeGrafter"/>
</dbReference>
<keyword evidence="4" id="KW-1185">Reference proteome</keyword>
<feature type="domain" description="BPL/LPL catalytic" evidence="2">
    <location>
        <begin position="1"/>
        <end position="177"/>
    </location>
</feature>
<dbReference type="PANTHER" id="PTHR12835:SF5">
    <property type="entry name" value="BIOTIN--PROTEIN LIGASE"/>
    <property type="match status" value="1"/>
</dbReference>
<dbReference type="InterPro" id="IPR045864">
    <property type="entry name" value="aa-tRNA-synth_II/BPL/LPL"/>
</dbReference>
<dbReference type="AlphaFoldDB" id="I0WH15"/>
<dbReference type="Gene3D" id="3.30.930.10">
    <property type="entry name" value="Bira Bifunctional Protein, Domain 2"/>
    <property type="match status" value="1"/>
</dbReference>
<dbReference type="CDD" id="cd16442">
    <property type="entry name" value="BPL"/>
    <property type="match status" value="1"/>
</dbReference>
<dbReference type="EMBL" id="AJJU01000004">
    <property type="protein sequence ID" value="EID75681.1"/>
    <property type="molecule type" value="Genomic_DNA"/>
</dbReference>
<dbReference type="Pfam" id="PF03099">
    <property type="entry name" value="BPL_LplA_LipB"/>
    <property type="match status" value="1"/>
</dbReference>
<evidence type="ECO:0000259" key="2">
    <source>
        <dbReference type="PROSITE" id="PS51733"/>
    </source>
</evidence>